<evidence type="ECO:0000259" key="2">
    <source>
        <dbReference type="Pfam" id="PF01425"/>
    </source>
</evidence>
<accession>A0A2S0N8V0</accession>
<gene>
    <name evidence="3" type="ORF">C6569_04400</name>
</gene>
<protein>
    <submittedName>
        <fullName evidence="3">Amidase</fullName>
    </submittedName>
</protein>
<dbReference type="PANTHER" id="PTHR43372:SF4">
    <property type="entry name" value="FATTY-ACID AMIDE HYDROLASE 2"/>
    <property type="match status" value="1"/>
</dbReference>
<dbReference type="PROSITE" id="PS00571">
    <property type="entry name" value="AMIDASES"/>
    <property type="match status" value="1"/>
</dbReference>
<evidence type="ECO:0000256" key="1">
    <source>
        <dbReference type="SAM" id="MobiDB-lite"/>
    </source>
</evidence>
<organism evidence="3 4">
    <name type="scientific">Phreatobacter cathodiphilus</name>
    <dbReference type="NCBI Taxonomy" id="1868589"/>
    <lineage>
        <taxon>Bacteria</taxon>
        <taxon>Pseudomonadati</taxon>
        <taxon>Pseudomonadota</taxon>
        <taxon>Alphaproteobacteria</taxon>
        <taxon>Hyphomicrobiales</taxon>
        <taxon>Phreatobacteraceae</taxon>
        <taxon>Phreatobacter</taxon>
    </lineage>
</organism>
<dbReference type="RefSeq" id="WP_106747691.1">
    <property type="nucleotide sequence ID" value="NZ_CP027668.1"/>
</dbReference>
<reference evidence="3 4" key="1">
    <citation type="submission" date="2018-03" db="EMBL/GenBank/DDBJ databases">
        <title>Genome sequencing of Phreatobacter sp.</title>
        <authorList>
            <person name="Kim S.-J."/>
            <person name="Heo J."/>
            <person name="Kwon S.-W."/>
        </authorList>
    </citation>
    <scope>NUCLEOTIDE SEQUENCE [LARGE SCALE GENOMIC DNA]</scope>
    <source>
        <strain evidence="3 4">S-12</strain>
    </source>
</reference>
<feature type="domain" description="Amidase" evidence="2">
    <location>
        <begin position="45"/>
        <end position="466"/>
    </location>
</feature>
<dbReference type="Pfam" id="PF01425">
    <property type="entry name" value="Amidase"/>
    <property type="match status" value="1"/>
</dbReference>
<dbReference type="KEGG" id="phr:C6569_04400"/>
<dbReference type="InterPro" id="IPR052739">
    <property type="entry name" value="FAAH2"/>
</dbReference>
<dbReference type="InterPro" id="IPR020556">
    <property type="entry name" value="Amidase_CS"/>
</dbReference>
<dbReference type="Gene3D" id="3.90.1300.10">
    <property type="entry name" value="Amidase signature (AS) domain"/>
    <property type="match status" value="1"/>
</dbReference>
<evidence type="ECO:0000313" key="4">
    <source>
        <dbReference type="Proteomes" id="UP000237889"/>
    </source>
</evidence>
<dbReference type="SUPFAM" id="SSF75304">
    <property type="entry name" value="Amidase signature (AS) enzymes"/>
    <property type="match status" value="1"/>
</dbReference>
<dbReference type="OrthoDB" id="9814821at2"/>
<dbReference type="InterPro" id="IPR023631">
    <property type="entry name" value="Amidase_dom"/>
</dbReference>
<feature type="region of interest" description="Disordered" evidence="1">
    <location>
        <begin position="1"/>
        <end position="20"/>
    </location>
</feature>
<dbReference type="AlphaFoldDB" id="A0A2S0N8V0"/>
<proteinExistence type="predicted"/>
<dbReference type="NCBIfam" id="NF005687">
    <property type="entry name" value="PRK07487.1"/>
    <property type="match status" value="1"/>
</dbReference>
<sequence>MPAVTSAHPLETPRTGATSAGSGLWKLEAAELAALIRAGAVSSREAVAACLQRMDAVNGALNAVVRRFDEEALADAARADAALRSGEPVGPLHGVPVTIKVNIDQKGHPTDGGIVAYRDLVAASDNPVVANLRRAGAIVIGRTNTPGYSMRWHTDNALHGQTFNPWDRDVTPGGSSGGAGSAVAAGIGPIAHGNDIAGSVRYPAYCCGLFGLRPSFGRIPSSNGTATGLAPVSSQLMAVQGPLTRSMRDMRLAFAAMAQPSPLDTRCVVPAPFPPLERPVRVALVTGSAEASVAPEVSDAVREAGRRLAAGGYLVEEVAPPRIDAIARIWAKMAMPDVMAGLQPLIDTNGDDGIRRAVALWHEVLPSYGPQDVLTALGERSAALRDWQMFLETYPVVVMPVSYDLPYRVGFDLTDAPTTARVLEAQGPMMAISVMGLPGLAVPIGLAGTIPTGVQVVAGRFREDLIFDAAEVIEAHGTPRTPVSPAWSPA</sequence>
<dbReference type="PANTHER" id="PTHR43372">
    <property type="entry name" value="FATTY-ACID AMIDE HYDROLASE"/>
    <property type="match status" value="1"/>
</dbReference>
<dbReference type="PIRSF" id="PIRSF001221">
    <property type="entry name" value="Amidase_fungi"/>
    <property type="match status" value="1"/>
</dbReference>
<dbReference type="GO" id="GO:0012505">
    <property type="term" value="C:endomembrane system"/>
    <property type="evidence" value="ECO:0007669"/>
    <property type="project" value="TreeGrafter"/>
</dbReference>
<dbReference type="Proteomes" id="UP000237889">
    <property type="component" value="Chromosome"/>
</dbReference>
<keyword evidence="4" id="KW-1185">Reference proteome</keyword>
<dbReference type="EMBL" id="CP027668">
    <property type="protein sequence ID" value="AVO44361.1"/>
    <property type="molecule type" value="Genomic_DNA"/>
</dbReference>
<dbReference type="InterPro" id="IPR036928">
    <property type="entry name" value="AS_sf"/>
</dbReference>
<name>A0A2S0N8V0_9HYPH</name>
<evidence type="ECO:0000313" key="3">
    <source>
        <dbReference type="EMBL" id="AVO44361.1"/>
    </source>
</evidence>